<comment type="catalytic activity">
    <reaction evidence="20">
        <text>[GlcNAc-(1-&gt;4)-Mur2Ac(oyl-L-Ala-gamma-D-Glu-L-Lys-D-Ala-D-Ala)](n)-di-trans,octa-cis-undecaprenyl diphosphate + beta-D-GlcNAc-(1-&gt;4)-Mur2Ac(oyl-L-Ala-gamma-D-Glu-L-Lys-D-Ala-D-Ala)-di-trans,octa-cis-undecaprenyl diphosphate = [GlcNAc-(1-&gt;4)-Mur2Ac(oyl-L-Ala-gamma-D-Glu-L-Lys-D-Ala-D-Ala)](n+1)-di-trans,octa-cis-undecaprenyl diphosphate + di-trans,octa-cis-undecaprenyl diphosphate + H(+)</text>
        <dbReference type="Rhea" id="RHEA:23708"/>
        <dbReference type="Rhea" id="RHEA-COMP:9602"/>
        <dbReference type="Rhea" id="RHEA-COMP:9603"/>
        <dbReference type="ChEBI" id="CHEBI:15378"/>
        <dbReference type="ChEBI" id="CHEBI:58405"/>
        <dbReference type="ChEBI" id="CHEBI:60033"/>
        <dbReference type="ChEBI" id="CHEBI:78435"/>
        <dbReference type="EC" id="2.4.99.28"/>
    </reaction>
</comment>
<gene>
    <name evidence="22" type="ORF">A3D34_00270</name>
</gene>
<evidence type="ECO:0000256" key="11">
    <source>
        <dbReference type="ARBA" id="ARBA00023136"/>
    </source>
</evidence>
<evidence type="ECO:0000256" key="14">
    <source>
        <dbReference type="ARBA" id="ARBA00032370"/>
    </source>
</evidence>
<evidence type="ECO:0000256" key="13">
    <source>
        <dbReference type="ARBA" id="ARBA00023316"/>
    </source>
</evidence>
<dbReference type="GO" id="GO:0009252">
    <property type="term" value="P:peptidoglycan biosynthetic process"/>
    <property type="evidence" value="ECO:0007669"/>
    <property type="project" value="UniProtKB-KW"/>
</dbReference>
<dbReference type="GO" id="GO:0005886">
    <property type="term" value="C:plasma membrane"/>
    <property type="evidence" value="ECO:0007669"/>
    <property type="project" value="UniProtKB-SubCell"/>
</dbReference>
<dbReference type="NCBIfam" id="TIGR02614">
    <property type="entry name" value="ftsW"/>
    <property type="match status" value="1"/>
</dbReference>
<reference evidence="22 23" key="1">
    <citation type="journal article" date="2016" name="Nat. Commun.">
        <title>Thousands of microbial genomes shed light on interconnected biogeochemical processes in an aquifer system.</title>
        <authorList>
            <person name="Anantharaman K."/>
            <person name="Brown C.T."/>
            <person name="Hug L.A."/>
            <person name="Sharon I."/>
            <person name="Castelle C.J."/>
            <person name="Probst A.J."/>
            <person name="Thomas B.C."/>
            <person name="Singh A."/>
            <person name="Wilkins M.J."/>
            <person name="Karaoz U."/>
            <person name="Brodie E.L."/>
            <person name="Williams K.H."/>
            <person name="Hubbard S.S."/>
            <person name="Banfield J.F."/>
        </authorList>
    </citation>
    <scope>NUCLEOTIDE SEQUENCE [LARGE SCALE GENOMIC DNA]</scope>
</reference>
<evidence type="ECO:0000256" key="5">
    <source>
        <dbReference type="ARBA" id="ARBA00022676"/>
    </source>
</evidence>
<evidence type="ECO:0000256" key="3">
    <source>
        <dbReference type="ARBA" id="ARBA00022475"/>
    </source>
</evidence>
<keyword evidence="6" id="KW-0808">Transferase</keyword>
<feature type="transmembrane region" description="Helical" evidence="21">
    <location>
        <begin position="42"/>
        <end position="61"/>
    </location>
</feature>
<keyword evidence="9" id="KW-0573">Peptidoglycan synthesis</keyword>
<dbReference type="GO" id="GO:0032153">
    <property type="term" value="C:cell division site"/>
    <property type="evidence" value="ECO:0007669"/>
    <property type="project" value="TreeGrafter"/>
</dbReference>
<comment type="caution">
    <text evidence="22">The sequence shown here is derived from an EMBL/GenBank/DDBJ whole genome shotgun (WGS) entry which is preliminary data.</text>
</comment>
<feature type="transmembrane region" description="Helical" evidence="21">
    <location>
        <begin position="153"/>
        <end position="170"/>
    </location>
</feature>
<dbReference type="GO" id="GO:0015648">
    <property type="term" value="F:lipid-linked peptidoglycan transporter activity"/>
    <property type="evidence" value="ECO:0007669"/>
    <property type="project" value="TreeGrafter"/>
</dbReference>
<keyword evidence="11 21" id="KW-0472">Membrane</keyword>
<feature type="transmembrane region" description="Helical" evidence="21">
    <location>
        <begin position="244"/>
        <end position="265"/>
    </location>
</feature>
<dbReference type="Proteomes" id="UP000179183">
    <property type="component" value="Unassembled WGS sequence"/>
</dbReference>
<feature type="transmembrane region" description="Helical" evidence="21">
    <location>
        <begin position="73"/>
        <end position="94"/>
    </location>
</feature>
<evidence type="ECO:0000256" key="10">
    <source>
        <dbReference type="ARBA" id="ARBA00022989"/>
    </source>
</evidence>
<dbReference type="PANTHER" id="PTHR30474:SF2">
    <property type="entry name" value="PEPTIDOGLYCAN GLYCOSYLTRANSFERASE FTSW-RELATED"/>
    <property type="match status" value="1"/>
</dbReference>
<evidence type="ECO:0000256" key="8">
    <source>
        <dbReference type="ARBA" id="ARBA00022960"/>
    </source>
</evidence>
<accession>A0A1G2HZF9</accession>
<proteinExistence type="inferred from homology"/>
<name>A0A1G2HZF9_9BACT</name>
<comment type="similarity">
    <text evidence="16">Belongs to the SEDS family. FtsW subfamily.</text>
</comment>
<evidence type="ECO:0000256" key="19">
    <source>
        <dbReference type="ARBA" id="ARBA00044770"/>
    </source>
</evidence>
<keyword evidence="7 21" id="KW-0812">Transmembrane</keyword>
<evidence type="ECO:0000256" key="20">
    <source>
        <dbReference type="ARBA" id="ARBA00049902"/>
    </source>
</evidence>
<dbReference type="InterPro" id="IPR001182">
    <property type="entry name" value="FtsW/RodA"/>
</dbReference>
<feature type="transmembrane region" description="Helical" evidence="21">
    <location>
        <begin position="114"/>
        <end position="132"/>
    </location>
</feature>
<keyword evidence="12" id="KW-0131">Cell cycle</keyword>
<evidence type="ECO:0000256" key="7">
    <source>
        <dbReference type="ARBA" id="ARBA00022692"/>
    </source>
</evidence>
<evidence type="ECO:0000256" key="6">
    <source>
        <dbReference type="ARBA" id="ARBA00022679"/>
    </source>
</evidence>
<evidence type="ECO:0000256" key="18">
    <source>
        <dbReference type="ARBA" id="ARBA00041418"/>
    </source>
</evidence>
<keyword evidence="13" id="KW-0961">Cell wall biogenesis/degradation</keyword>
<dbReference type="InterPro" id="IPR013437">
    <property type="entry name" value="FtsW"/>
</dbReference>
<dbReference type="GO" id="GO:0008360">
    <property type="term" value="P:regulation of cell shape"/>
    <property type="evidence" value="ECO:0007669"/>
    <property type="project" value="UniProtKB-KW"/>
</dbReference>
<dbReference type="Pfam" id="PF01098">
    <property type="entry name" value="FTSW_RODA_SPOVE"/>
    <property type="match status" value="1"/>
</dbReference>
<dbReference type="EMBL" id="MHOQ01000002">
    <property type="protein sequence ID" value="OGZ67580.1"/>
    <property type="molecule type" value="Genomic_DNA"/>
</dbReference>
<feature type="transmembrane region" description="Helical" evidence="21">
    <location>
        <begin position="318"/>
        <end position="343"/>
    </location>
</feature>
<feature type="transmembrane region" description="Helical" evidence="21">
    <location>
        <begin position="7"/>
        <end position="30"/>
    </location>
</feature>
<evidence type="ECO:0000313" key="22">
    <source>
        <dbReference type="EMBL" id="OGZ67580.1"/>
    </source>
</evidence>
<evidence type="ECO:0000256" key="21">
    <source>
        <dbReference type="SAM" id="Phobius"/>
    </source>
</evidence>
<protein>
    <recommendedName>
        <fullName evidence="17">Probable peptidoglycan glycosyltransferase FtsW</fullName>
        <ecNumber evidence="19">2.4.99.28</ecNumber>
    </recommendedName>
    <alternativeName>
        <fullName evidence="18">Cell division protein FtsW</fullName>
    </alternativeName>
    <alternativeName>
        <fullName evidence="15">Cell wall polymerase</fullName>
    </alternativeName>
    <alternativeName>
        <fullName evidence="14">Peptidoglycan polymerase</fullName>
    </alternativeName>
</protein>
<feature type="transmembrane region" description="Helical" evidence="21">
    <location>
        <begin position="285"/>
        <end position="306"/>
    </location>
</feature>
<sequence length="374" mass="41338">MKRHINYYFLTLVALLLLAGILFLATLSSLTSLNFFGNTNYYLFRQLVRILIGVVLCVIVFKIPLPFLKKISPILLVVNLLFLTFVFLPFIGVNFWGATRWISIGAITFQPSEFLKISAILYLAALVSNRFSEHSKKGWAALAKKSYDNLRRLFIPFLLLLLIITVILYYQKDLSTLLITVASLIVVYFVAGTPLLHMVLAFLIAATSAVFFIARESYRIERLKVFFNPEIDPLGIGLQMKQSLIAIGSGGIFGKGLGMSVQKFGFLPQAMTDSIFAIIGEETGIVGTSLLILSFLLFFWLGLKIANSATDKFSKLTAIGITFWITSQAFMNVASAIGLFPLSGIPLPFFSYGGSHIISELIGVGILLNISKNG</sequence>
<comment type="subcellular location">
    <subcellularLocation>
        <location evidence="1">Cell membrane</location>
        <topology evidence="1">Multi-pass membrane protein</topology>
    </subcellularLocation>
</comment>
<evidence type="ECO:0000256" key="2">
    <source>
        <dbReference type="ARBA" id="ARBA00004752"/>
    </source>
</evidence>
<keyword evidence="10 21" id="KW-1133">Transmembrane helix</keyword>
<dbReference type="EC" id="2.4.99.28" evidence="19"/>
<evidence type="ECO:0000313" key="23">
    <source>
        <dbReference type="Proteomes" id="UP000179183"/>
    </source>
</evidence>
<organism evidence="22 23">
    <name type="scientific">Candidatus Staskawiczbacteria bacterium RIFCSPHIGHO2_02_FULL_33_16</name>
    <dbReference type="NCBI Taxonomy" id="1802204"/>
    <lineage>
        <taxon>Bacteria</taxon>
        <taxon>Candidatus Staskawicziibacteriota</taxon>
    </lineage>
</organism>
<keyword evidence="8" id="KW-0133">Cell shape</keyword>
<dbReference type="PANTHER" id="PTHR30474">
    <property type="entry name" value="CELL CYCLE PROTEIN"/>
    <property type="match status" value="1"/>
</dbReference>
<feature type="transmembrane region" description="Helical" evidence="21">
    <location>
        <begin position="182"/>
        <end position="214"/>
    </location>
</feature>
<evidence type="ECO:0000256" key="17">
    <source>
        <dbReference type="ARBA" id="ARBA00041185"/>
    </source>
</evidence>
<dbReference type="GO" id="GO:0008955">
    <property type="term" value="F:peptidoglycan glycosyltransferase activity"/>
    <property type="evidence" value="ECO:0007669"/>
    <property type="project" value="UniProtKB-EC"/>
</dbReference>
<keyword evidence="5" id="KW-0328">Glycosyltransferase</keyword>
<dbReference type="GO" id="GO:0071555">
    <property type="term" value="P:cell wall organization"/>
    <property type="evidence" value="ECO:0007669"/>
    <property type="project" value="UniProtKB-KW"/>
</dbReference>
<dbReference type="AlphaFoldDB" id="A0A1G2HZF9"/>
<evidence type="ECO:0000256" key="16">
    <source>
        <dbReference type="ARBA" id="ARBA00038053"/>
    </source>
</evidence>
<evidence type="ECO:0000256" key="1">
    <source>
        <dbReference type="ARBA" id="ARBA00004651"/>
    </source>
</evidence>
<keyword evidence="4 22" id="KW-0132">Cell division</keyword>
<evidence type="ECO:0000256" key="4">
    <source>
        <dbReference type="ARBA" id="ARBA00022618"/>
    </source>
</evidence>
<evidence type="ECO:0000256" key="15">
    <source>
        <dbReference type="ARBA" id="ARBA00033270"/>
    </source>
</evidence>
<keyword evidence="3" id="KW-1003">Cell membrane</keyword>
<feature type="transmembrane region" description="Helical" evidence="21">
    <location>
        <begin position="349"/>
        <end position="370"/>
    </location>
</feature>
<dbReference type="GO" id="GO:0051301">
    <property type="term" value="P:cell division"/>
    <property type="evidence" value="ECO:0007669"/>
    <property type="project" value="UniProtKB-KW"/>
</dbReference>
<comment type="pathway">
    <text evidence="2">Cell wall biogenesis; peptidoglycan biosynthesis.</text>
</comment>
<evidence type="ECO:0000256" key="12">
    <source>
        <dbReference type="ARBA" id="ARBA00023306"/>
    </source>
</evidence>
<evidence type="ECO:0000256" key="9">
    <source>
        <dbReference type="ARBA" id="ARBA00022984"/>
    </source>
</evidence>